<gene>
    <name evidence="1" type="ORF">BST97_07190</name>
</gene>
<dbReference type="Proteomes" id="UP000193431">
    <property type="component" value="Chromosome"/>
</dbReference>
<evidence type="ECO:0000313" key="1">
    <source>
        <dbReference type="EMBL" id="ARN77800.1"/>
    </source>
</evidence>
<dbReference type="GO" id="GO:0043565">
    <property type="term" value="F:sequence-specific DNA binding"/>
    <property type="evidence" value="ECO:0007669"/>
    <property type="project" value="TreeGrafter"/>
</dbReference>
<dbReference type="Gene3D" id="3.30.70.1290">
    <property type="entry name" value="Transposase IS200-like"/>
    <property type="match status" value="1"/>
</dbReference>
<proteinExistence type="predicted"/>
<dbReference type="RefSeq" id="WP_085766599.1">
    <property type="nucleotide sequence ID" value="NZ_CP019344.1"/>
</dbReference>
<organism evidence="1 2">
    <name type="scientific">Nonlabens spongiae</name>
    <dbReference type="NCBI Taxonomy" id="331648"/>
    <lineage>
        <taxon>Bacteria</taxon>
        <taxon>Pseudomonadati</taxon>
        <taxon>Bacteroidota</taxon>
        <taxon>Flavobacteriia</taxon>
        <taxon>Flavobacteriales</taxon>
        <taxon>Flavobacteriaceae</taxon>
        <taxon>Nonlabens</taxon>
    </lineage>
</organism>
<dbReference type="InterPro" id="IPR036515">
    <property type="entry name" value="Transposase_17_sf"/>
</dbReference>
<keyword evidence="2" id="KW-1185">Reference proteome</keyword>
<evidence type="ECO:0000313" key="2">
    <source>
        <dbReference type="Proteomes" id="UP000193431"/>
    </source>
</evidence>
<dbReference type="OrthoDB" id="9788881at2"/>
<dbReference type="InterPro" id="IPR052715">
    <property type="entry name" value="RAYT_transposase"/>
</dbReference>
<dbReference type="STRING" id="331648.BST97_07190"/>
<protein>
    <submittedName>
        <fullName evidence="1">Transposase</fullName>
    </submittedName>
</protein>
<dbReference type="PANTHER" id="PTHR36966">
    <property type="entry name" value="REP-ASSOCIATED TYROSINE TRANSPOSASE"/>
    <property type="match status" value="1"/>
</dbReference>
<dbReference type="PANTHER" id="PTHR36966:SF1">
    <property type="entry name" value="REP-ASSOCIATED TYROSINE TRANSPOSASE"/>
    <property type="match status" value="1"/>
</dbReference>
<dbReference type="SUPFAM" id="SSF143422">
    <property type="entry name" value="Transposase IS200-like"/>
    <property type="match status" value="1"/>
</dbReference>
<dbReference type="GO" id="GO:0004803">
    <property type="term" value="F:transposase activity"/>
    <property type="evidence" value="ECO:0007669"/>
    <property type="project" value="InterPro"/>
</dbReference>
<dbReference type="NCBIfam" id="NF047646">
    <property type="entry name" value="REP_Tyr_transpos"/>
    <property type="match status" value="1"/>
</dbReference>
<accession>A0A1W6MJN1</accession>
<sequence length="184" mass="22014">MSRKYKFQNPEGAYFVSFATINWIDVFTREKYMNVITDSIIYCRLEKCMDCFAYCIMPSHVHMMFRDQNSNPQSLLKDFKRHTARSVIEAIKNNVQESRKEWMLWMMQRAAKKNGNMAEHQFWQHHNKPIELWSPKVIKQKLDYIHDNPVESGFVTRPVDWKYSSARNYAEMPAEIEIDLVGFM</sequence>
<dbReference type="GO" id="GO:0006313">
    <property type="term" value="P:DNA transposition"/>
    <property type="evidence" value="ECO:0007669"/>
    <property type="project" value="InterPro"/>
</dbReference>
<dbReference type="AlphaFoldDB" id="A0A1W6MJN1"/>
<name>A0A1W6MJN1_9FLAO</name>
<reference evidence="1 2" key="1">
    <citation type="submission" date="2016-11" db="EMBL/GenBank/DDBJ databases">
        <title>Trade-off between light-utilization and light-protection in marine flavobacteria.</title>
        <authorList>
            <person name="Kumagai Y."/>
        </authorList>
    </citation>
    <scope>NUCLEOTIDE SEQUENCE [LARGE SCALE GENOMIC DNA]</scope>
    <source>
        <strain evidence="1 2">JCM 13191</strain>
    </source>
</reference>
<dbReference type="EMBL" id="CP019344">
    <property type="protein sequence ID" value="ARN77800.1"/>
    <property type="molecule type" value="Genomic_DNA"/>
</dbReference>